<proteinExistence type="predicted"/>
<organism evidence="1">
    <name type="scientific">Anguilla anguilla</name>
    <name type="common">European freshwater eel</name>
    <name type="synonym">Muraena anguilla</name>
    <dbReference type="NCBI Taxonomy" id="7936"/>
    <lineage>
        <taxon>Eukaryota</taxon>
        <taxon>Metazoa</taxon>
        <taxon>Chordata</taxon>
        <taxon>Craniata</taxon>
        <taxon>Vertebrata</taxon>
        <taxon>Euteleostomi</taxon>
        <taxon>Actinopterygii</taxon>
        <taxon>Neopterygii</taxon>
        <taxon>Teleostei</taxon>
        <taxon>Anguilliformes</taxon>
        <taxon>Anguillidae</taxon>
        <taxon>Anguilla</taxon>
    </lineage>
</organism>
<dbReference type="EMBL" id="GBXM01031655">
    <property type="protein sequence ID" value="JAH76922.1"/>
    <property type="molecule type" value="Transcribed_RNA"/>
</dbReference>
<reference evidence="1" key="1">
    <citation type="submission" date="2014-11" db="EMBL/GenBank/DDBJ databases">
        <authorList>
            <person name="Amaro Gonzalez C."/>
        </authorList>
    </citation>
    <scope>NUCLEOTIDE SEQUENCE</scope>
</reference>
<name>A0A0E9VFR5_ANGAN</name>
<protein>
    <submittedName>
        <fullName evidence="1">Uncharacterized protein</fullName>
    </submittedName>
</protein>
<evidence type="ECO:0000313" key="1">
    <source>
        <dbReference type="EMBL" id="JAH76922.1"/>
    </source>
</evidence>
<accession>A0A0E9VFR5</accession>
<sequence>MIPLLKQTFVQKWISPNISWCNLYQEAIFKSCDIEEPM</sequence>
<reference evidence="1" key="2">
    <citation type="journal article" date="2015" name="Fish Shellfish Immunol.">
        <title>Early steps in the European eel (Anguilla anguilla)-Vibrio vulnificus interaction in the gills: Role of the RtxA13 toxin.</title>
        <authorList>
            <person name="Callol A."/>
            <person name="Pajuelo D."/>
            <person name="Ebbesson L."/>
            <person name="Teles M."/>
            <person name="MacKenzie S."/>
            <person name="Amaro C."/>
        </authorList>
    </citation>
    <scope>NUCLEOTIDE SEQUENCE</scope>
</reference>
<dbReference type="AlphaFoldDB" id="A0A0E9VFR5"/>